<feature type="binding site" evidence="8">
    <location>
        <position position="107"/>
    </location>
    <ligand>
        <name>Fe cation</name>
        <dbReference type="ChEBI" id="CHEBI:24875"/>
    </ligand>
</feature>
<feature type="non-terminal residue" evidence="10">
    <location>
        <position position="1"/>
    </location>
</feature>
<keyword evidence="4 8" id="KW-0479">Metal-binding</keyword>
<keyword evidence="7" id="KW-0503">Monooxygenase</keyword>
<evidence type="ECO:0000256" key="5">
    <source>
        <dbReference type="ARBA" id="ARBA00023002"/>
    </source>
</evidence>
<dbReference type="VEuPathDB" id="ToxoDB:TGDOM2_401590"/>
<dbReference type="Proteomes" id="UP000028837">
    <property type="component" value="Unassembled WGS sequence"/>
</dbReference>
<evidence type="ECO:0000256" key="3">
    <source>
        <dbReference type="ARBA" id="ARBA00011995"/>
    </source>
</evidence>
<dbReference type="AlphaFoldDB" id="A0A086JAN9"/>
<evidence type="ECO:0000256" key="7">
    <source>
        <dbReference type="ARBA" id="ARBA00023033"/>
    </source>
</evidence>
<evidence type="ECO:0000256" key="4">
    <source>
        <dbReference type="ARBA" id="ARBA00022723"/>
    </source>
</evidence>
<dbReference type="GO" id="GO:0005506">
    <property type="term" value="F:iron ion binding"/>
    <property type="evidence" value="ECO:0007669"/>
    <property type="project" value="InterPro"/>
</dbReference>
<dbReference type="InterPro" id="IPR001273">
    <property type="entry name" value="ArAA_hydroxylase"/>
</dbReference>
<dbReference type="InterPro" id="IPR036951">
    <property type="entry name" value="ArAA_hydroxylase_sf"/>
</dbReference>
<dbReference type="InterPro" id="IPR036329">
    <property type="entry name" value="Aro-AA_hydroxylase_C_sf"/>
</dbReference>
<dbReference type="OrthoDB" id="332219at2759"/>
<keyword evidence="5" id="KW-0560">Oxidoreductase</keyword>
<keyword evidence="6 8" id="KW-0408">Iron</keyword>
<sequence length="190" mass="21661">TATWKHVWGILTNLYPTLACNEYNEVLAGLRDARVYGPDTIPQVAEVNEYIKAKTGFTLRPVPGLLSARDFMNALAFRTFFSTQYIRHHSAPLYTPEPDVVHELLGHAPLLANPLEVRQWRPEDAAQQDFPITTYQPVLFVAESLKDARDSLLRYIQNHIHKPFATRYDNATRTLHVSTDVHMPPVSLKI</sequence>
<name>A0A086JAN9_TOXGO</name>
<dbReference type="Gene3D" id="1.10.800.10">
    <property type="entry name" value="Aromatic amino acid hydroxylase"/>
    <property type="match status" value="2"/>
</dbReference>
<comment type="similarity">
    <text evidence="2">Belongs to the biopterin-dependent aromatic amino acid hydroxylase family.</text>
</comment>
<organism evidence="10 11">
    <name type="scientific">Toxoplasma gondii GAB2-2007-GAL-DOM2</name>
    <dbReference type="NCBI Taxonomy" id="1130820"/>
    <lineage>
        <taxon>Eukaryota</taxon>
        <taxon>Sar</taxon>
        <taxon>Alveolata</taxon>
        <taxon>Apicomplexa</taxon>
        <taxon>Conoidasida</taxon>
        <taxon>Coccidia</taxon>
        <taxon>Eucoccidiorida</taxon>
        <taxon>Eimeriorina</taxon>
        <taxon>Sarcocystidae</taxon>
        <taxon>Toxoplasma</taxon>
    </lineage>
</organism>
<dbReference type="InterPro" id="IPR019774">
    <property type="entry name" value="Aromatic-AA_hydroxylase_C"/>
</dbReference>
<evidence type="ECO:0000256" key="6">
    <source>
        <dbReference type="ARBA" id="ARBA00023004"/>
    </source>
</evidence>
<dbReference type="EC" id="1.14.16.1" evidence="3"/>
<dbReference type="Pfam" id="PF00351">
    <property type="entry name" value="Biopterin_H"/>
    <property type="match status" value="2"/>
</dbReference>
<evidence type="ECO:0000313" key="10">
    <source>
        <dbReference type="EMBL" id="KFG29207.1"/>
    </source>
</evidence>
<evidence type="ECO:0000256" key="1">
    <source>
        <dbReference type="ARBA" id="ARBA00001954"/>
    </source>
</evidence>
<dbReference type="PANTHER" id="PTHR11473:SF24">
    <property type="entry name" value="PHENYLALANINE-4-HYDROXYLASE"/>
    <property type="match status" value="1"/>
</dbReference>
<reference evidence="10 11" key="1">
    <citation type="submission" date="2014-02" db="EMBL/GenBank/DDBJ databases">
        <authorList>
            <person name="Sibley D."/>
            <person name="Venepally P."/>
            <person name="Karamycheva S."/>
            <person name="Hadjithomas M."/>
            <person name="Khan A."/>
            <person name="Brunk B."/>
            <person name="Roos D."/>
            <person name="Caler E."/>
            <person name="Lorenzi H."/>
        </authorList>
    </citation>
    <scope>NUCLEOTIDE SEQUENCE [LARGE SCALE GENOMIC DNA]</scope>
    <source>
        <strain evidence="10 11">GAB2-2007-GAL-DOM2</strain>
    </source>
</reference>
<evidence type="ECO:0000256" key="2">
    <source>
        <dbReference type="ARBA" id="ARBA00009712"/>
    </source>
</evidence>
<dbReference type="EMBL" id="AHZU02001769">
    <property type="protein sequence ID" value="KFG29207.1"/>
    <property type="molecule type" value="Genomic_DNA"/>
</dbReference>
<feature type="domain" description="Biopterin-dependent aromatic amino acid hydroxylase family profile" evidence="9">
    <location>
        <begin position="1"/>
        <end position="114"/>
    </location>
</feature>
<dbReference type="SUPFAM" id="SSF56534">
    <property type="entry name" value="Aromatic aminoacid monoxygenases, catalytic and oligomerization domains"/>
    <property type="match status" value="1"/>
</dbReference>
<dbReference type="PANTHER" id="PTHR11473">
    <property type="entry name" value="AROMATIC AMINO ACID HYDROXYLASE"/>
    <property type="match status" value="1"/>
</dbReference>
<accession>A0A086JAN9</accession>
<comment type="caution">
    <text evidence="10">The sequence shown here is derived from an EMBL/GenBank/DDBJ whole genome shotgun (WGS) entry which is preliminary data.</text>
</comment>
<comment type="cofactor">
    <cofactor evidence="1 8">
        <name>Fe(2+)</name>
        <dbReference type="ChEBI" id="CHEBI:29033"/>
    </cofactor>
</comment>
<dbReference type="PROSITE" id="PS51410">
    <property type="entry name" value="BH4_AAA_HYDROXYL_2"/>
    <property type="match status" value="1"/>
</dbReference>
<protein>
    <recommendedName>
        <fullName evidence="3">phenylalanine 4-monooxygenase</fullName>
        <ecNumber evidence="3">1.14.16.1</ecNumber>
    </recommendedName>
</protein>
<evidence type="ECO:0000256" key="8">
    <source>
        <dbReference type="PIRSR" id="PIRSR601273-2"/>
    </source>
</evidence>
<dbReference type="GO" id="GO:0004505">
    <property type="term" value="F:phenylalanine 4-monooxygenase activity"/>
    <property type="evidence" value="ECO:0007669"/>
    <property type="project" value="UniProtKB-EC"/>
</dbReference>
<proteinExistence type="inferred from homology"/>
<feature type="binding site" evidence="8">
    <location>
        <position position="102"/>
    </location>
    <ligand>
        <name>Fe cation</name>
        <dbReference type="ChEBI" id="CHEBI:24875"/>
    </ligand>
</feature>
<evidence type="ECO:0000259" key="9">
    <source>
        <dbReference type="PROSITE" id="PS51410"/>
    </source>
</evidence>
<gene>
    <name evidence="10" type="ORF">TGDOM2_401590</name>
</gene>
<evidence type="ECO:0000313" key="11">
    <source>
        <dbReference type="Proteomes" id="UP000028837"/>
    </source>
</evidence>